<comment type="caution">
    <text evidence="2">The sequence shown here is derived from an EMBL/GenBank/DDBJ whole genome shotgun (WGS) entry which is preliminary data.</text>
</comment>
<organism evidence="2">
    <name type="scientific">Solanum chilense</name>
    <name type="common">Tomato</name>
    <name type="synonym">Lycopersicon chilense</name>
    <dbReference type="NCBI Taxonomy" id="4083"/>
    <lineage>
        <taxon>Eukaryota</taxon>
        <taxon>Viridiplantae</taxon>
        <taxon>Streptophyta</taxon>
        <taxon>Embryophyta</taxon>
        <taxon>Tracheophyta</taxon>
        <taxon>Spermatophyta</taxon>
        <taxon>Magnoliopsida</taxon>
        <taxon>eudicotyledons</taxon>
        <taxon>Gunneridae</taxon>
        <taxon>Pentapetalae</taxon>
        <taxon>asterids</taxon>
        <taxon>lamiids</taxon>
        <taxon>Solanales</taxon>
        <taxon>Solanaceae</taxon>
        <taxon>Solanoideae</taxon>
        <taxon>Solaneae</taxon>
        <taxon>Solanum</taxon>
        <taxon>Solanum subgen. Lycopersicon</taxon>
    </lineage>
</organism>
<proteinExistence type="predicted"/>
<protein>
    <submittedName>
        <fullName evidence="2">Uncharacterized protein</fullName>
    </submittedName>
</protein>
<evidence type="ECO:0000256" key="1">
    <source>
        <dbReference type="SAM" id="MobiDB-lite"/>
    </source>
</evidence>
<accession>A0A6N2AXZ1</accession>
<gene>
    <name evidence="2" type="ORF">EJD97_020005</name>
</gene>
<dbReference type="AlphaFoldDB" id="A0A6N2AXZ1"/>
<name>A0A6N2AXZ1_SOLCI</name>
<evidence type="ECO:0000313" key="2">
    <source>
        <dbReference type="EMBL" id="TMW87397.1"/>
    </source>
</evidence>
<dbReference type="EMBL" id="RXGB01005728">
    <property type="protein sequence ID" value="TMW87397.1"/>
    <property type="molecule type" value="Genomic_DNA"/>
</dbReference>
<sequence>MRDTHPMDSHKRKPSKWNMNTRRTTSRRVKEGLVNEGVPPRGEQAPIASQENVNEAVPSQVPRSPQAPNVEGDMSNVDIRDAFQVLT</sequence>
<feature type="region of interest" description="Disordered" evidence="1">
    <location>
        <begin position="1"/>
        <end position="76"/>
    </location>
</feature>
<reference evidence="2" key="1">
    <citation type="submission" date="2019-05" db="EMBL/GenBank/DDBJ databases">
        <title>The de novo reference genome and transcriptome assemblies of the wild tomato species Solanum chilense.</title>
        <authorList>
            <person name="Stam R."/>
            <person name="Nosenko T."/>
            <person name="Hoerger A.C."/>
            <person name="Stephan W."/>
            <person name="Seidel M.A."/>
            <person name="Kuhn J.M.M."/>
            <person name="Haberer G."/>
            <person name="Tellier A."/>
        </authorList>
    </citation>
    <scope>NUCLEOTIDE SEQUENCE</scope>
    <source>
        <tissue evidence="2">Mature leaves</tissue>
    </source>
</reference>